<protein>
    <submittedName>
        <fullName evidence="2">Magnesium-chelatase 60 kDa subunit</fullName>
        <ecNumber evidence="2">6.6.1.1</ecNumber>
    </submittedName>
</protein>
<evidence type="ECO:0000313" key="2">
    <source>
        <dbReference type="EMBL" id="KZX16515.1"/>
    </source>
</evidence>
<dbReference type="Proteomes" id="UP000077245">
    <property type="component" value="Unassembled WGS sequence"/>
</dbReference>
<dbReference type="STRING" id="49547.MBCUR_00490"/>
<organism evidence="2 3">
    <name type="scientific">Methanobrevibacter curvatus</name>
    <dbReference type="NCBI Taxonomy" id="49547"/>
    <lineage>
        <taxon>Archaea</taxon>
        <taxon>Methanobacteriati</taxon>
        <taxon>Methanobacteriota</taxon>
        <taxon>Methanomada group</taxon>
        <taxon>Methanobacteria</taxon>
        <taxon>Methanobacteriales</taxon>
        <taxon>Methanobacteriaceae</taxon>
        <taxon>Methanobrevibacter</taxon>
    </lineage>
</organism>
<dbReference type="SUPFAM" id="SSF53300">
    <property type="entry name" value="vWA-like"/>
    <property type="match status" value="1"/>
</dbReference>
<reference evidence="2 3" key="1">
    <citation type="submission" date="2016-04" db="EMBL/GenBank/DDBJ databases">
        <title>Genome sequence of Methanobrevibacter curvatus DSM 11111.</title>
        <authorList>
            <person name="Poehlein A."/>
            <person name="Seedorf H."/>
            <person name="Daniel R."/>
        </authorList>
    </citation>
    <scope>NUCLEOTIDE SEQUENCE [LARGE SCALE GENOMIC DNA]</scope>
    <source>
        <strain evidence="2 3">DSM 11111</strain>
    </source>
</reference>
<keyword evidence="3" id="KW-1185">Reference proteome</keyword>
<dbReference type="AlphaFoldDB" id="A0A166ECU7"/>
<dbReference type="EC" id="6.6.1.1" evidence="2"/>
<proteinExistence type="predicted"/>
<dbReference type="PROSITE" id="PS50234">
    <property type="entry name" value="VWFA"/>
    <property type="match status" value="1"/>
</dbReference>
<evidence type="ECO:0000259" key="1">
    <source>
        <dbReference type="PROSITE" id="PS50234"/>
    </source>
</evidence>
<comment type="caution">
    <text evidence="2">The sequence shown here is derived from an EMBL/GenBank/DDBJ whole genome shotgun (WGS) entry which is preliminary data.</text>
</comment>
<sequence length="280" mass="31118">MEGRQNKRLYGTHVDSKNEKGKYIKSKQTQKISNDIAIDATLRAAAVNSNSFNNSFNNSPNNLIKSNLSNGKKAKITVSKEDLREKVRKHKARGSIALVIDMSGSMVSEKKINRIKSILDLIVKNTIKHKDKLSVVGFKGKDAEIIIPNTKHPSSFLSKLDTITVGGTTPIAIGLKRGMEVLKKDIQLKEYVPMLILLSDGRPNVGLGGSPLHDTLSIGEELSNAQIHNIIIDFDKRSTHGRNFNMELAFVTKGAYYNLENEINPEIAIEQILNRERGFL</sequence>
<evidence type="ECO:0000313" key="3">
    <source>
        <dbReference type="Proteomes" id="UP000077245"/>
    </source>
</evidence>
<dbReference type="InterPro" id="IPR052989">
    <property type="entry name" value="Mg-chelatase_DI-like"/>
</dbReference>
<dbReference type="OrthoDB" id="78267at2157"/>
<dbReference type="InterPro" id="IPR002035">
    <property type="entry name" value="VWF_A"/>
</dbReference>
<dbReference type="GO" id="GO:0016851">
    <property type="term" value="F:magnesium chelatase activity"/>
    <property type="evidence" value="ECO:0007669"/>
    <property type="project" value="UniProtKB-EC"/>
</dbReference>
<keyword evidence="2" id="KW-0436">Ligase</keyword>
<gene>
    <name evidence="2" type="primary">bchD_1</name>
    <name evidence="2" type="ORF">MBCUR_00490</name>
</gene>
<dbReference type="PATRIC" id="fig|49547.3.peg.51"/>
<dbReference type="SMART" id="SM00327">
    <property type="entry name" value="VWA"/>
    <property type="match status" value="1"/>
</dbReference>
<dbReference type="PANTHER" id="PTHR35023:SF1">
    <property type="entry name" value="MG-PROTOPORPHYRIN IX CHELATASE"/>
    <property type="match status" value="1"/>
</dbReference>
<dbReference type="RefSeq" id="WP_067088730.1">
    <property type="nucleotide sequence ID" value="NZ_LWMV01000009.1"/>
</dbReference>
<feature type="domain" description="VWFA" evidence="1">
    <location>
        <begin position="95"/>
        <end position="276"/>
    </location>
</feature>
<dbReference type="InterPro" id="IPR036465">
    <property type="entry name" value="vWFA_dom_sf"/>
</dbReference>
<accession>A0A166ECU7</accession>
<dbReference type="Pfam" id="PF13519">
    <property type="entry name" value="VWA_2"/>
    <property type="match status" value="1"/>
</dbReference>
<name>A0A166ECU7_9EURY</name>
<dbReference type="Gene3D" id="3.40.50.410">
    <property type="entry name" value="von Willebrand factor, type A domain"/>
    <property type="match status" value="1"/>
</dbReference>
<dbReference type="EMBL" id="LWMV01000009">
    <property type="protein sequence ID" value="KZX16515.1"/>
    <property type="molecule type" value="Genomic_DNA"/>
</dbReference>
<dbReference type="PANTHER" id="PTHR35023">
    <property type="entry name" value="CHELATASE-RELATED"/>
    <property type="match status" value="1"/>
</dbReference>